<dbReference type="PANTHER" id="PTHR12223:SF45">
    <property type="entry name" value="RE50040P"/>
    <property type="match status" value="1"/>
</dbReference>
<feature type="signal peptide" evidence="7">
    <location>
        <begin position="1"/>
        <end position="17"/>
    </location>
</feature>
<dbReference type="Pfam" id="PF03388">
    <property type="entry name" value="Lectin_leg-like"/>
    <property type="match status" value="1"/>
</dbReference>
<evidence type="ECO:0000313" key="9">
    <source>
        <dbReference type="EMBL" id="KAK6736689.1"/>
    </source>
</evidence>
<dbReference type="PANTHER" id="PTHR12223">
    <property type="entry name" value="VESICULAR MANNOSE-BINDING LECTIN"/>
    <property type="match status" value="1"/>
</dbReference>
<comment type="subcellular location">
    <subcellularLocation>
        <location evidence="1">Membrane</location>
        <topology evidence="1">Single-pass type I membrane protein</topology>
    </subcellularLocation>
</comment>
<feature type="transmembrane region" description="Helical" evidence="6">
    <location>
        <begin position="298"/>
        <end position="319"/>
    </location>
</feature>
<dbReference type="Gene3D" id="2.60.120.200">
    <property type="match status" value="1"/>
</dbReference>
<evidence type="ECO:0000313" key="10">
    <source>
        <dbReference type="Proteomes" id="UP001303046"/>
    </source>
</evidence>
<dbReference type="Proteomes" id="UP001303046">
    <property type="component" value="Unassembled WGS sequence"/>
</dbReference>
<protein>
    <recommendedName>
        <fullName evidence="8">L-type lectin-like domain-containing protein</fullName>
    </recommendedName>
</protein>
<dbReference type="PROSITE" id="PS51328">
    <property type="entry name" value="L_LECTIN_LIKE"/>
    <property type="match status" value="1"/>
</dbReference>
<dbReference type="CDD" id="cd07308">
    <property type="entry name" value="lectin_leg-like"/>
    <property type="match status" value="1"/>
</dbReference>
<evidence type="ECO:0000256" key="7">
    <source>
        <dbReference type="SAM" id="SignalP"/>
    </source>
</evidence>
<dbReference type="EMBL" id="JAVFWL010000002">
    <property type="protein sequence ID" value="KAK6736689.1"/>
    <property type="molecule type" value="Genomic_DNA"/>
</dbReference>
<name>A0ABR1CE11_NECAM</name>
<keyword evidence="10" id="KW-1185">Reference proteome</keyword>
<sequence length="337" mass="37633">MLPVAVVMLPFLGGSDAFTPQLPLETAVDDVRGYELHNLQLIRPYSNTPHWDLRGDAFISRNKIRLTREAQSLNGSIWSRNRVMVRDWEIQVDLRIYSASSPPADGIAIWYIRKPDTGSAWGGPANFSGIGVVLDTYTNTIGGMTSRQSSRLFVILNNPAHGAVVDSSTDGSNLRVESECSLGNDPVAYKVPPSYDHTPTIRILIRYVHEYIEVLYALPTTEHWKLCTNASALFLPINYHVGVSAATGELKSTHELLSLKVYQIDTPPHILQKPVDMPVYLAAFTGTPGAQETSSWNLLEITIFVVLVLATLYGLYYITDKCIDDSFIMARPRRRFY</sequence>
<accession>A0ABR1CE11</accession>
<evidence type="ECO:0000256" key="6">
    <source>
        <dbReference type="SAM" id="Phobius"/>
    </source>
</evidence>
<evidence type="ECO:0000256" key="1">
    <source>
        <dbReference type="ARBA" id="ARBA00004479"/>
    </source>
</evidence>
<keyword evidence="5 6" id="KW-0472">Membrane</keyword>
<proteinExistence type="predicted"/>
<evidence type="ECO:0000256" key="4">
    <source>
        <dbReference type="ARBA" id="ARBA00022989"/>
    </source>
</evidence>
<keyword evidence="3 7" id="KW-0732">Signal</keyword>
<dbReference type="InterPro" id="IPR013320">
    <property type="entry name" value="ConA-like_dom_sf"/>
</dbReference>
<gene>
    <name evidence="9" type="primary">Necator_chrII.g7200</name>
    <name evidence="9" type="ORF">RB195_019407</name>
</gene>
<evidence type="ECO:0000259" key="8">
    <source>
        <dbReference type="PROSITE" id="PS51328"/>
    </source>
</evidence>
<keyword evidence="4 6" id="KW-1133">Transmembrane helix</keyword>
<evidence type="ECO:0000256" key="2">
    <source>
        <dbReference type="ARBA" id="ARBA00022692"/>
    </source>
</evidence>
<comment type="caution">
    <text evidence="9">The sequence shown here is derived from an EMBL/GenBank/DDBJ whole genome shotgun (WGS) entry which is preliminary data.</text>
</comment>
<evidence type="ECO:0000256" key="3">
    <source>
        <dbReference type="ARBA" id="ARBA00022729"/>
    </source>
</evidence>
<keyword evidence="2 6" id="KW-0812">Transmembrane</keyword>
<dbReference type="SUPFAM" id="SSF49899">
    <property type="entry name" value="Concanavalin A-like lectins/glucanases"/>
    <property type="match status" value="1"/>
</dbReference>
<dbReference type="InterPro" id="IPR005052">
    <property type="entry name" value="Lectin_leg"/>
</dbReference>
<evidence type="ECO:0000256" key="5">
    <source>
        <dbReference type="ARBA" id="ARBA00023136"/>
    </source>
</evidence>
<reference evidence="9 10" key="1">
    <citation type="submission" date="2023-08" db="EMBL/GenBank/DDBJ databases">
        <title>A Necator americanus chromosomal reference genome.</title>
        <authorList>
            <person name="Ilik V."/>
            <person name="Petrzelkova K.J."/>
            <person name="Pardy F."/>
            <person name="Fuh T."/>
            <person name="Niatou-Singa F.S."/>
            <person name="Gouil Q."/>
            <person name="Baker L."/>
            <person name="Ritchie M.E."/>
            <person name="Jex A.R."/>
            <person name="Gazzola D."/>
            <person name="Li H."/>
            <person name="Toshio Fujiwara R."/>
            <person name="Zhan B."/>
            <person name="Aroian R.V."/>
            <person name="Pafco B."/>
            <person name="Schwarz E.M."/>
        </authorList>
    </citation>
    <scope>NUCLEOTIDE SEQUENCE [LARGE SCALE GENOMIC DNA]</scope>
    <source>
        <strain evidence="9 10">Aroian</strain>
        <tissue evidence="9">Whole animal</tissue>
    </source>
</reference>
<organism evidence="9 10">
    <name type="scientific">Necator americanus</name>
    <name type="common">Human hookworm</name>
    <dbReference type="NCBI Taxonomy" id="51031"/>
    <lineage>
        <taxon>Eukaryota</taxon>
        <taxon>Metazoa</taxon>
        <taxon>Ecdysozoa</taxon>
        <taxon>Nematoda</taxon>
        <taxon>Chromadorea</taxon>
        <taxon>Rhabditida</taxon>
        <taxon>Rhabditina</taxon>
        <taxon>Rhabditomorpha</taxon>
        <taxon>Strongyloidea</taxon>
        <taxon>Ancylostomatidae</taxon>
        <taxon>Bunostominae</taxon>
        <taxon>Necator</taxon>
    </lineage>
</organism>
<feature type="domain" description="L-type lectin-like" evidence="8">
    <location>
        <begin position="28"/>
        <end position="264"/>
    </location>
</feature>
<feature type="chain" id="PRO_5047442349" description="L-type lectin-like domain-containing protein" evidence="7">
    <location>
        <begin position="18"/>
        <end position="337"/>
    </location>
</feature>
<dbReference type="InterPro" id="IPR051136">
    <property type="entry name" value="Intracellular_Lectin-GPT"/>
</dbReference>